<evidence type="ECO:0000313" key="23">
    <source>
        <dbReference type="Proteomes" id="UP000694400"/>
    </source>
</evidence>
<dbReference type="PROSITE" id="PS50011">
    <property type="entry name" value="PROTEIN_KINASE_DOM"/>
    <property type="match status" value="1"/>
</dbReference>
<evidence type="ECO:0000256" key="5">
    <source>
        <dbReference type="ARBA" id="ARBA00022527"/>
    </source>
</evidence>
<dbReference type="EC" id="2.7.11.1" evidence="3"/>
<keyword evidence="8" id="KW-0479">Metal-binding</keyword>
<feature type="binding site" evidence="18">
    <location>
        <position position="165"/>
    </location>
    <ligand>
        <name>ATP</name>
        <dbReference type="ChEBI" id="CHEBI:30616"/>
    </ligand>
</feature>
<dbReference type="Gene3D" id="1.10.510.10">
    <property type="entry name" value="Transferase(Phosphotransferase) domain 1"/>
    <property type="match status" value="1"/>
</dbReference>
<dbReference type="GO" id="GO:0035556">
    <property type="term" value="P:intracellular signal transduction"/>
    <property type="evidence" value="ECO:0007669"/>
    <property type="project" value="TreeGrafter"/>
</dbReference>
<feature type="compositionally biased region" description="Polar residues" evidence="20">
    <location>
        <begin position="369"/>
        <end position="391"/>
    </location>
</feature>
<evidence type="ECO:0000256" key="4">
    <source>
        <dbReference type="ARBA" id="ARBA00022473"/>
    </source>
</evidence>
<dbReference type="InterPro" id="IPR011009">
    <property type="entry name" value="Kinase-like_dom_sf"/>
</dbReference>
<dbReference type="PROSITE" id="PS00108">
    <property type="entry name" value="PROTEIN_KINASE_ST"/>
    <property type="match status" value="1"/>
</dbReference>
<evidence type="ECO:0000256" key="10">
    <source>
        <dbReference type="ARBA" id="ARBA00022777"/>
    </source>
</evidence>
<dbReference type="GO" id="GO:0007283">
    <property type="term" value="P:spermatogenesis"/>
    <property type="evidence" value="ECO:0007669"/>
    <property type="project" value="UniProtKB-KW"/>
</dbReference>
<dbReference type="Pfam" id="PF00069">
    <property type="entry name" value="Pkinase"/>
    <property type="match status" value="2"/>
</dbReference>
<keyword evidence="4" id="KW-0217">Developmental protein</keyword>
<keyword evidence="11" id="KW-0221">Differentiation</keyword>
<evidence type="ECO:0000256" key="6">
    <source>
        <dbReference type="ARBA" id="ARBA00022553"/>
    </source>
</evidence>
<feature type="domain" description="Protein kinase" evidence="21">
    <location>
        <begin position="136"/>
        <end position="374"/>
    </location>
</feature>
<evidence type="ECO:0000256" key="14">
    <source>
        <dbReference type="ARBA" id="ARBA00022843"/>
    </source>
</evidence>
<name>A0A8B9TG58_ANAPL</name>
<dbReference type="GO" id="GO:0030154">
    <property type="term" value="P:cell differentiation"/>
    <property type="evidence" value="ECO:0007669"/>
    <property type="project" value="UniProtKB-KW"/>
</dbReference>
<evidence type="ECO:0000313" key="22">
    <source>
        <dbReference type="Ensembl" id="ENSAPLP00020021049.1"/>
    </source>
</evidence>
<keyword evidence="7" id="KW-0808">Transferase</keyword>
<evidence type="ECO:0000256" key="7">
    <source>
        <dbReference type="ARBA" id="ARBA00022679"/>
    </source>
</evidence>
<reference evidence="22" key="3">
    <citation type="submission" date="2025-09" db="UniProtKB">
        <authorList>
            <consortium name="Ensembl"/>
        </authorList>
    </citation>
    <scope>IDENTIFICATION</scope>
</reference>
<keyword evidence="10" id="KW-0418">Kinase</keyword>
<organism evidence="22 23">
    <name type="scientific">Anas platyrhynchos</name>
    <name type="common">Mallard</name>
    <name type="synonym">Anas boschas</name>
    <dbReference type="NCBI Taxonomy" id="8839"/>
    <lineage>
        <taxon>Eukaryota</taxon>
        <taxon>Metazoa</taxon>
        <taxon>Chordata</taxon>
        <taxon>Craniata</taxon>
        <taxon>Vertebrata</taxon>
        <taxon>Euteleostomi</taxon>
        <taxon>Archelosauria</taxon>
        <taxon>Archosauria</taxon>
        <taxon>Dinosauria</taxon>
        <taxon>Saurischia</taxon>
        <taxon>Theropoda</taxon>
        <taxon>Coelurosauria</taxon>
        <taxon>Aves</taxon>
        <taxon>Neognathae</taxon>
        <taxon>Galloanserae</taxon>
        <taxon>Anseriformes</taxon>
        <taxon>Anatidae</taxon>
        <taxon>Anatinae</taxon>
        <taxon>Anas</taxon>
    </lineage>
</organism>
<dbReference type="AlphaFoldDB" id="A0A8B9TG58"/>
<evidence type="ECO:0000256" key="8">
    <source>
        <dbReference type="ARBA" id="ARBA00022723"/>
    </source>
</evidence>
<evidence type="ECO:0000256" key="12">
    <source>
        <dbReference type="ARBA" id="ARBA00022840"/>
    </source>
</evidence>
<dbReference type="GO" id="GO:0005737">
    <property type="term" value="C:cytoplasm"/>
    <property type="evidence" value="ECO:0007669"/>
    <property type="project" value="TreeGrafter"/>
</dbReference>
<proteinExistence type="inferred from homology"/>
<keyword evidence="5 19" id="KW-0723">Serine/threonine-protein kinase</keyword>
<dbReference type="GO" id="GO:0005524">
    <property type="term" value="F:ATP binding"/>
    <property type="evidence" value="ECO:0007669"/>
    <property type="project" value="UniProtKB-UniRule"/>
</dbReference>
<keyword evidence="15" id="KW-0744">Spermatogenesis</keyword>
<keyword evidence="9 18" id="KW-0547">Nucleotide-binding</keyword>
<reference evidence="22" key="1">
    <citation type="submission" date="2019-08" db="EMBL/GenBank/DDBJ databases">
        <title>Three high-quality genomes provides insights into domestication of ducks.</title>
        <authorList>
            <person name="Hou Z.C."/>
            <person name="Zhu F."/>
            <person name="Yin Z.T."/>
            <person name="Zhang F."/>
        </authorList>
    </citation>
    <scope>NUCLEOTIDE SEQUENCE [LARGE SCALE GENOMIC DNA]</scope>
</reference>
<evidence type="ECO:0000256" key="17">
    <source>
        <dbReference type="ARBA" id="ARBA00048679"/>
    </source>
</evidence>
<dbReference type="InterPro" id="IPR008271">
    <property type="entry name" value="Ser/Thr_kinase_AS"/>
</dbReference>
<comment type="catalytic activity">
    <reaction evidence="16">
        <text>L-threonyl-[protein] + ATP = O-phospho-L-threonyl-[protein] + ADP + H(+)</text>
        <dbReference type="Rhea" id="RHEA:46608"/>
        <dbReference type="Rhea" id="RHEA-COMP:11060"/>
        <dbReference type="Rhea" id="RHEA-COMP:11605"/>
        <dbReference type="ChEBI" id="CHEBI:15378"/>
        <dbReference type="ChEBI" id="CHEBI:30013"/>
        <dbReference type="ChEBI" id="CHEBI:30616"/>
        <dbReference type="ChEBI" id="CHEBI:61977"/>
        <dbReference type="ChEBI" id="CHEBI:456216"/>
        <dbReference type="EC" id="2.7.11.1"/>
    </reaction>
</comment>
<keyword evidence="14" id="KW-0832">Ubl conjugation</keyword>
<keyword evidence="12 18" id="KW-0067">ATP-binding</keyword>
<dbReference type="PANTHER" id="PTHR24346:SF102">
    <property type="entry name" value="TESTIS-SPECIFIC SERINE_THREONINE-PROTEIN KINASE 1"/>
    <property type="match status" value="1"/>
</dbReference>
<evidence type="ECO:0000256" key="13">
    <source>
        <dbReference type="ARBA" id="ARBA00022842"/>
    </source>
</evidence>
<dbReference type="PROSITE" id="PS00107">
    <property type="entry name" value="PROTEIN_KINASE_ATP"/>
    <property type="match status" value="1"/>
</dbReference>
<dbReference type="GO" id="GO:0000287">
    <property type="term" value="F:magnesium ion binding"/>
    <property type="evidence" value="ECO:0007669"/>
    <property type="project" value="UniProtKB-ARBA"/>
</dbReference>
<comment type="cofactor">
    <cofactor evidence="1">
        <name>Mg(2+)</name>
        <dbReference type="ChEBI" id="CHEBI:18420"/>
    </cofactor>
</comment>
<dbReference type="GO" id="GO:0050321">
    <property type="term" value="F:tau-protein kinase activity"/>
    <property type="evidence" value="ECO:0007669"/>
    <property type="project" value="TreeGrafter"/>
</dbReference>
<dbReference type="Ensembl" id="ENSAPLT00020022728.1">
    <property type="protein sequence ID" value="ENSAPLP00020021049.1"/>
    <property type="gene ID" value="ENSAPLG00020014783.1"/>
</dbReference>
<comment type="similarity">
    <text evidence="2">Belongs to the protein kinase superfamily. CAMK Ser/Thr protein kinase family.</text>
</comment>
<evidence type="ECO:0000256" key="9">
    <source>
        <dbReference type="ARBA" id="ARBA00022741"/>
    </source>
</evidence>
<keyword evidence="13" id="KW-0460">Magnesium</keyword>
<dbReference type="Gene3D" id="3.30.200.20">
    <property type="entry name" value="Phosphorylase Kinase, domain 1"/>
    <property type="match status" value="1"/>
</dbReference>
<evidence type="ECO:0000256" key="20">
    <source>
        <dbReference type="SAM" id="MobiDB-lite"/>
    </source>
</evidence>
<dbReference type="InterPro" id="IPR017441">
    <property type="entry name" value="Protein_kinase_ATP_BS"/>
</dbReference>
<evidence type="ECO:0000256" key="2">
    <source>
        <dbReference type="ARBA" id="ARBA00006692"/>
    </source>
</evidence>
<evidence type="ECO:0000256" key="3">
    <source>
        <dbReference type="ARBA" id="ARBA00012513"/>
    </source>
</evidence>
<feature type="region of interest" description="Disordered" evidence="20">
    <location>
        <begin position="368"/>
        <end position="391"/>
    </location>
</feature>
<evidence type="ECO:0000256" key="16">
    <source>
        <dbReference type="ARBA" id="ARBA00047899"/>
    </source>
</evidence>
<reference evidence="22" key="2">
    <citation type="submission" date="2025-08" db="UniProtKB">
        <authorList>
            <consortium name="Ensembl"/>
        </authorList>
    </citation>
    <scope>IDENTIFICATION</scope>
</reference>
<evidence type="ECO:0000256" key="19">
    <source>
        <dbReference type="RuleBase" id="RU000304"/>
    </source>
</evidence>
<dbReference type="InterPro" id="IPR000719">
    <property type="entry name" value="Prot_kinase_dom"/>
</dbReference>
<dbReference type="SMART" id="SM00220">
    <property type="entry name" value="S_TKc"/>
    <property type="match status" value="1"/>
</dbReference>
<evidence type="ECO:0000259" key="21">
    <source>
        <dbReference type="PROSITE" id="PS50011"/>
    </source>
</evidence>
<evidence type="ECO:0000256" key="18">
    <source>
        <dbReference type="PROSITE-ProRule" id="PRU10141"/>
    </source>
</evidence>
<dbReference type="GO" id="GO:0000226">
    <property type="term" value="P:microtubule cytoskeleton organization"/>
    <property type="evidence" value="ECO:0007669"/>
    <property type="project" value="TreeGrafter"/>
</dbReference>
<dbReference type="PANTHER" id="PTHR24346">
    <property type="entry name" value="MAP/MICROTUBULE AFFINITY-REGULATING KINASE"/>
    <property type="match status" value="1"/>
</dbReference>
<dbReference type="SUPFAM" id="SSF56112">
    <property type="entry name" value="Protein kinase-like (PK-like)"/>
    <property type="match status" value="1"/>
</dbReference>
<keyword evidence="6" id="KW-0597">Phosphoprotein</keyword>
<comment type="catalytic activity">
    <reaction evidence="17">
        <text>L-seryl-[protein] + ATP = O-phospho-L-seryl-[protein] + ADP + H(+)</text>
        <dbReference type="Rhea" id="RHEA:17989"/>
        <dbReference type="Rhea" id="RHEA-COMP:9863"/>
        <dbReference type="Rhea" id="RHEA-COMP:11604"/>
        <dbReference type="ChEBI" id="CHEBI:15378"/>
        <dbReference type="ChEBI" id="CHEBI:29999"/>
        <dbReference type="ChEBI" id="CHEBI:30616"/>
        <dbReference type="ChEBI" id="CHEBI:83421"/>
        <dbReference type="ChEBI" id="CHEBI:456216"/>
        <dbReference type="EC" id="2.7.11.1"/>
    </reaction>
</comment>
<evidence type="ECO:0000256" key="1">
    <source>
        <dbReference type="ARBA" id="ARBA00001946"/>
    </source>
</evidence>
<evidence type="ECO:0000256" key="15">
    <source>
        <dbReference type="ARBA" id="ARBA00022871"/>
    </source>
</evidence>
<evidence type="ECO:0000256" key="11">
    <source>
        <dbReference type="ARBA" id="ARBA00022782"/>
    </source>
</evidence>
<sequence>MAANQPSSSRLSPQRTGGGAFAAVFAAGLAASPVPTWARSPVPLLGEDSLNHFSACVCLPQPSLATKLPLPLSASLLASSVFPPRFRQRLLLLQRASKRFPVNKDLIYKLWGHCPPGSLDMPKTDAGERLLCELGYKLGQTLGEGSFSKVKEVTSSKYKVPLAVKVVDRRRAPPAFVYKFLPRELSILRRIRHPNIVRIFELIELVQQRGKLPCVPEARDIFAQVVGAVRYLHDRNLVHRDLKCENVLLAADGRRAKLTDFGFSKEAGTFPELSTTFCGSAAYASPEVLLGIPYDAKKYDVWSLGVMLFVMVTGYMPFNDTHIRSMPQQQKQGVLYPEGQPPLPEPCRALIAQLLRFSPAARPGVGQVAKNSWAKSKPSGCSPQSTSGGQV</sequence>
<accession>A0A8B9TG58</accession>
<protein>
    <recommendedName>
        <fullName evidence="3">non-specific serine/threonine protein kinase</fullName>
        <ecNumber evidence="3">2.7.11.1</ecNumber>
    </recommendedName>
</protein>
<dbReference type="Proteomes" id="UP000694400">
    <property type="component" value="Chromosome 6"/>
</dbReference>